<gene>
    <name evidence="5" type="ORF">CHR90_14115</name>
</gene>
<keyword evidence="1" id="KW-0805">Transcription regulation</keyword>
<proteinExistence type="predicted"/>
<dbReference type="RefSeq" id="WP_094409653.1">
    <property type="nucleotide sequence ID" value="NZ_BMJZ01000002.1"/>
</dbReference>
<feature type="domain" description="HTH hxlR-type" evidence="4">
    <location>
        <begin position="12"/>
        <end position="111"/>
    </location>
</feature>
<dbReference type="GO" id="GO:0003677">
    <property type="term" value="F:DNA binding"/>
    <property type="evidence" value="ECO:0007669"/>
    <property type="project" value="UniProtKB-KW"/>
</dbReference>
<dbReference type="AlphaFoldDB" id="A0A255XMF9"/>
<dbReference type="PANTHER" id="PTHR33204:SF39">
    <property type="entry name" value="TRANSCRIPTIONAL REGULATORY PROTEIN"/>
    <property type="match status" value="1"/>
</dbReference>
<dbReference type="PANTHER" id="PTHR33204">
    <property type="entry name" value="TRANSCRIPTIONAL REGULATOR, MARR FAMILY"/>
    <property type="match status" value="1"/>
</dbReference>
<evidence type="ECO:0000256" key="1">
    <source>
        <dbReference type="ARBA" id="ARBA00023015"/>
    </source>
</evidence>
<protein>
    <submittedName>
        <fullName evidence="5">Transcriptional regulator</fullName>
    </submittedName>
</protein>
<accession>A0A255XMF9</accession>
<reference evidence="5 6" key="1">
    <citation type="submission" date="2017-07" db="EMBL/GenBank/DDBJ databases">
        <title>Elstera cyanobacteriorum sp. nov., a novel bacterium isolated from cyanobacterial aggregates in a eutrophic lake.</title>
        <authorList>
            <person name="Cai H."/>
        </authorList>
    </citation>
    <scope>NUCLEOTIDE SEQUENCE [LARGE SCALE GENOMIC DNA]</scope>
    <source>
        <strain evidence="5 6">TH019</strain>
    </source>
</reference>
<dbReference type="Pfam" id="PF01638">
    <property type="entry name" value="HxlR"/>
    <property type="match status" value="1"/>
</dbReference>
<comment type="caution">
    <text evidence="5">The sequence shown here is derived from an EMBL/GenBank/DDBJ whole genome shotgun (WGS) entry which is preliminary data.</text>
</comment>
<evidence type="ECO:0000256" key="3">
    <source>
        <dbReference type="ARBA" id="ARBA00023163"/>
    </source>
</evidence>
<sequence>MKPTAHPDPERCRLVNDIIALVGDKWSVQVVMCLGGGQQRFTEIRRAVEGISQKMLTVTLRGLERDGYVQRTVHATIPPRVDYELTPLGYELLVPLKALGDWALTHYRRVAAARAAYDARALADAAE</sequence>
<organism evidence="5 6">
    <name type="scientific">Elstera cyanobacteriorum</name>
    <dbReference type="NCBI Taxonomy" id="2022747"/>
    <lineage>
        <taxon>Bacteria</taxon>
        <taxon>Pseudomonadati</taxon>
        <taxon>Pseudomonadota</taxon>
        <taxon>Alphaproteobacteria</taxon>
        <taxon>Rhodospirillales</taxon>
        <taxon>Rhodospirillaceae</taxon>
        <taxon>Elstera</taxon>
    </lineage>
</organism>
<dbReference type="InterPro" id="IPR036388">
    <property type="entry name" value="WH-like_DNA-bd_sf"/>
</dbReference>
<dbReference type="InterPro" id="IPR002577">
    <property type="entry name" value="HTH_HxlR"/>
</dbReference>
<evidence type="ECO:0000259" key="4">
    <source>
        <dbReference type="PROSITE" id="PS51118"/>
    </source>
</evidence>
<dbReference type="Gene3D" id="1.10.10.10">
    <property type="entry name" value="Winged helix-like DNA-binding domain superfamily/Winged helix DNA-binding domain"/>
    <property type="match status" value="1"/>
</dbReference>
<dbReference type="SUPFAM" id="SSF46785">
    <property type="entry name" value="Winged helix' DNA-binding domain"/>
    <property type="match status" value="1"/>
</dbReference>
<dbReference type="OrthoDB" id="9800350at2"/>
<evidence type="ECO:0000256" key="2">
    <source>
        <dbReference type="ARBA" id="ARBA00023125"/>
    </source>
</evidence>
<evidence type="ECO:0000313" key="5">
    <source>
        <dbReference type="EMBL" id="OYQ18092.1"/>
    </source>
</evidence>
<dbReference type="Proteomes" id="UP000216361">
    <property type="component" value="Unassembled WGS sequence"/>
</dbReference>
<dbReference type="PROSITE" id="PS51118">
    <property type="entry name" value="HTH_HXLR"/>
    <property type="match status" value="1"/>
</dbReference>
<keyword evidence="3" id="KW-0804">Transcription</keyword>
<keyword evidence="6" id="KW-1185">Reference proteome</keyword>
<dbReference type="InterPro" id="IPR036390">
    <property type="entry name" value="WH_DNA-bd_sf"/>
</dbReference>
<name>A0A255XMF9_9PROT</name>
<evidence type="ECO:0000313" key="6">
    <source>
        <dbReference type="Proteomes" id="UP000216361"/>
    </source>
</evidence>
<keyword evidence="2" id="KW-0238">DNA-binding</keyword>
<dbReference type="EMBL" id="NOXS01000033">
    <property type="protein sequence ID" value="OYQ18092.1"/>
    <property type="molecule type" value="Genomic_DNA"/>
</dbReference>